<comment type="similarity">
    <text evidence="2 6">Belongs to the class-C beta-lactamase family.</text>
</comment>
<dbReference type="GeneID" id="57477119"/>
<dbReference type="SUPFAM" id="SSF56601">
    <property type="entry name" value="beta-lactamase/transpeptidase-like"/>
    <property type="match status" value="1"/>
</dbReference>
<dbReference type="GO" id="GO:0008800">
    <property type="term" value="F:beta-lactamase activity"/>
    <property type="evidence" value="ECO:0007669"/>
    <property type="project" value="UniProtKB-UniRule"/>
</dbReference>
<evidence type="ECO:0000256" key="4">
    <source>
        <dbReference type="ARBA" id="ARBA00022801"/>
    </source>
</evidence>
<dbReference type="InterPro" id="IPR001466">
    <property type="entry name" value="Beta-lactam-related"/>
</dbReference>
<dbReference type="InterPro" id="IPR050491">
    <property type="entry name" value="AmpC-like"/>
</dbReference>
<keyword evidence="7" id="KW-0732">Signal</keyword>
<dbReference type="EMBL" id="CP003190">
    <property type="protein sequence ID" value="AGL85877.1"/>
    <property type="molecule type" value="Genomic_DNA"/>
</dbReference>
<evidence type="ECO:0000256" key="7">
    <source>
        <dbReference type="SAM" id="SignalP"/>
    </source>
</evidence>
<evidence type="ECO:0000259" key="8">
    <source>
        <dbReference type="Pfam" id="PF00144"/>
    </source>
</evidence>
<dbReference type="PANTHER" id="PTHR46825">
    <property type="entry name" value="D-ALANYL-D-ALANINE-CARBOXYPEPTIDASE/ENDOPEPTIDASE AMPH"/>
    <property type="match status" value="1"/>
</dbReference>
<dbReference type="PANTHER" id="PTHR46825:SF8">
    <property type="entry name" value="BETA-LACTAMASE-RELATED"/>
    <property type="match status" value="1"/>
</dbReference>
<dbReference type="Pfam" id="PF00144">
    <property type="entry name" value="Beta-lactamase"/>
    <property type="match status" value="1"/>
</dbReference>
<evidence type="ECO:0000256" key="3">
    <source>
        <dbReference type="ARBA" id="ARBA00012865"/>
    </source>
</evidence>
<evidence type="ECO:0000256" key="1">
    <source>
        <dbReference type="ARBA" id="ARBA00001526"/>
    </source>
</evidence>
<evidence type="ECO:0000313" key="10">
    <source>
        <dbReference type="Proteomes" id="UP000013940"/>
    </source>
</evidence>
<dbReference type="GO" id="GO:0030288">
    <property type="term" value="C:outer membrane-bounded periplasmic space"/>
    <property type="evidence" value="ECO:0007669"/>
    <property type="project" value="InterPro"/>
</dbReference>
<protein>
    <recommendedName>
        <fullName evidence="3 6">Beta-lactamase</fullName>
        <ecNumber evidence="3 6">3.5.2.6</ecNumber>
    </recommendedName>
</protein>
<evidence type="ECO:0000256" key="6">
    <source>
        <dbReference type="RuleBase" id="RU361140"/>
    </source>
</evidence>
<proteinExistence type="inferred from homology"/>
<dbReference type="Proteomes" id="UP000013940">
    <property type="component" value="Chromosome"/>
</dbReference>
<comment type="catalytic activity">
    <reaction evidence="1 6">
        <text>a beta-lactam + H2O = a substituted beta-amino acid</text>
        <dbReference type="Rhea" id="RHEA:20401"/>
        <dbReference type="ChEBI" id="CHEBI:15377"/>
        <dbReference type="ChEBI" id="CHEBI:35627"/>
        <dbReference type="ChEBI" id="CHEBI:140347"/>
        <dbReference type="EC" id="3.5.2.6"/>
    </reaction>
</comment>
<dbReference type="RefSeq" id="WP_011062337.1">
    <property type="nucleotide sequence ID" value="NC_021237.1"/>
</dbReference>
<reference evidence="10" key="1">
    <citation type="journal article" date="2014" name="Genome Announc.">
        <title>Full-genome sequence of the plant growth-promoting bacterium Pseudomonas protegens CHA0.</title>
        <authorList>
            <person name="Jousset A."/>
            <person name="Schuldes J."/>
            <person name="Keel C."/>
            <person name="Maurhofer M."/>
            <person name="Daniel R."/>
            <person name="Scheu S."/>
            <person name="Thuermer A."/>
        </authorList>
    </citation>
    <scope>NUCLEOTIDE SEQUENCE [LARGE SCALE GENOMIC DNA]</scope>
    <source>
        <strain evidence="10">DSM 19095 / LMG 27888 / CFBP 6595 / CHA0</strain>
    </source>
</reference>
<name>A0A2C9EQD9_PSEPH</name>
<dbReference type="PROSITE" id="PS00336">
    <property type="entry name" value="BETA_LACTAMASE_C"/>
    <property type="match status" value="1"/>
</dbReference>
<dbReference type="NCBIfam" id="NF033085">
    <property type="entry name" value="bla_class_C"/>
    <property type="match status" value="1"/>
</dbReference>
<evidence type="ECO:0000313" key="9">
    <source>
        <dbReference type="EMBL" id="AGL85877.1"/>
    </source>
</evidence>
<keyword evidence="4 6" id="KW-0378">Hydrolase</keyword>
<dbReference type="Gene3D" id="3.40.710.10">
    <property type="entry name" value="DD-peptidase/beta-lactamase superfamily"/>
    <property type="match status" value="1"/>
</dbReference>
<sequence length="390" mass="42063">MRHTTLTGLSVISACALLLGASSAFAETTADSALKTTVDATIRPLMHQQGIPGMAVAIIANGKRHYFNYGVASKDNQQPVDNDTLFEVGSVSKTYTATLAGYAQASGKLALEDHASQYLPALRGSAFDGISLLQLGTYTAGGLPLQFPDEVQGEDKTLDYYNTWKPTFSPGTQRQYSNPSIGLLGYLAARSLGQPFDRLMEQTLFPKFGLKHSYIHLPKDQLGHYAQGYDKQNRPIRLSPGPLDAEAYGVKTSAPDLLQFIAGNLQPGQFDRPLQQAMVATQSGYYQVGDMTQGLGWERYAYPVPLARLLAGNSSAMALEPHPVQWLTPAAAPKADALYNKTGSTSGFGAYVVFVPSQQIGIVLLANKNYPNEERIKAAHAILTALETGK</sequence>
<dbReference type="EC" id="3.5.2.6" evidence="3 6"/>
<dbReference type="GO" id="GO:0046677">
    <property type="term" value="P:response to antibiotic"/>
    <property type="evidence" value="ECO:0007669"/>
    <property type="project" value="UniProtKB-UniRule"/>
</dbReference>
<dbReference type="PROSITE" id="PS51257">
    <property type="entry name" value="PROKAR_LIPOPROTEIN"/>
    <property type="match status" value="1"/>
</dbReference>
<accession>A0A2C9EQD9</accession>
<evidence type="ECO:0000256" key="5">
    <source>
        <dbReference type="ARBA" id="ARBA00023251"/>
    </source>
</evidence>
<dbReference type="GO" id="GO:0017001">
    <property type="term" value="P:antibiotic catabolic process"/>
    <property type="evidence" value="ECO:0007669"/>
    <property type="project" value="InterPro"/>
</dbReference>
<feature type="chain" id="PRO_5013310843" description="Beta-lactamase" evidence="7">
    <location>
        <begin position="27"/>
        <end position="390"/>
    </location>
</feature>
<organism evidence="9 10">
    <name type="scientific">Pseudomonas protegens (strain DSM 19095 / LMG 27888 / CFBP 6595 / CHA0)</name>
    <dbReference type="NCBI Taxonomy" id="1124983"/>
    <lineage>
        <taxon>Bacteria</taxon>
        <taxon>Pseudomonadati</taxon>
        <taxon>Pseudomonadota</taxon>
        <taxon>Gammaproteobacteria</taxon>
        <taxon>Pseudomonadales</taxon>
        <taxon>Pseudomonadaceae</taxon>
        <taxon>Pseudomonas</taxon>
    </lineage>
</organism>
<dbReference type="InterPro" id="IPR058136">
    <property type="entry name" value="AmpC"/>
</dbReference>
<dbReference type="InterPro" id="IPR012338">
    <property type="entry name" value="Beta-lactam/transpept-like"/>
</dbReference>
<dbReference type="InterPro" id="IPR001586">
    <property type="entry name" value="Beta-lactam_class-C_AS"/>
</dbReference>
<dbReference type="eggNOG" id="COG1680">
    <property type="taxonomic scope" value="Bacteria"/>
</dbReference>
<keyword evidence="5 6" id="KW-0046">Antibiotic resistance</keyword>
<dbReference type="AlphaFoldDB" id="A0A2C9EQD9"/>
<gene>
    <name evidence="9" type="primary">ampC</name>
    <name evidence="9" type="ORF">PFLCHA0_c41130</name>
</gene>
<evidence type="ECO:0000256" key="2">
    <source>
        <dbReference type="ARBA" id="ARBA00007840"/>
    </source>
</evidence>
<feature type="domain" description="Beta-lactamase-related" evidence="8">
    <location>
        <begin position="38"/>
        <end position="385"/>
    </location>
</feature>
<dbReference type="KEGG" id="pprc:PFLCHA0_c41130"/>
<dbReference type="HOGENOM" id="CLU_020027_10_0_6"/>
<feature type="signal peptide" evidence="7">
    <location>
        <begin position="1"/>
        <end position="26"/>
    </location>
</feature>